<evidence type="ECO:0000313" key="13">
    <source>
        <dbReference type="EMBL" id="MEP0949287.1"/>
    </source>
</evidence>
<feature type="transmembrane region" description="Helical" evidence="11">
    <location>
        <begin position="17"/>
        <end position="41"/>
    </location>
</feature>
<keyword evidence="3" id="KW-0645">Protease</keyword>
<reference evidence="13 14" key="1">
    <citation type="submission" date="2022-04" db="EMBL/GenBank/DDBJ databases">
        <title>Positive selection, recombination, and allopatry shape intraspecific diversity of widespread and dominant cyanobacteria.</title>
        <authorList>
            <person name="Wei J."/>
            <person name="Shu W."/>
            <person name="Hu C."/>
        </authorList>
    </citation>
    <scope>NUCLEOTIDE SEQUENCE [LARGE SCALE GENOMIC DNA]</scope>
    <source>
        <strain evidence="13 14">DQ-A4</strain>
    </source>
</reference>
<name>A0ABV0K989_9CYAN</name>
<dbReference type="EMBL" id="JAMPKX010000011">
    <property type="protein sequence ID" value="MEP0949287.1"/>
    <property type="molecule type" value="Genomic_DNA"/>
</dbReference>
<evidence type="ECO:0000256" key="5">
    <source>
        <dbReference type="ARBA" id="ARBA00022723"/>
    </source>
</evidence>
<dbReference type="InterPro" id="IPR029024">
    <property type="entry name" value="TerB-like"/>
</dbReference>
<dbReference type="SUPFAM" id="SSF158682">
    <property type="entry name" value="TerB-like"/>
    <property type="match status" value="1"/>
</dbReference>
<organism evidence="13 14">
    <name type="scientific">Leptolyngbya subtilissima DQ-A4</name>
    <dbReference type="NCBI Taxonomy" id="2933933"/>
    <lineage>
        <taxon>Bacteria</taxon>
        <taxon>Bacillati</taxon>
        <taxon>Cyanobacteriota</taxon>
        <taxon>Cyanophyceae</taxon>
        <taxon>Leptolyngbyales</taxon>
        <taxon>Leptolyngbyaceae</taxon>
        <taxon>Leptolyngbya group</taxon>
        <taxon>Leptolyngbya</taxon>
    </lineage>
</organism>
<evidence type="ECO:0000256" key="2">
    <source>
        <dbReference type="ARBA" id="ARBA00022475"/>
    </source>
</evidence>
<evidence type="ECO:0000313" key="14">
    <source>
        <dbReference type="Proteomes" id="UP001482513"/>
    </source>
</evidence>
<keyword evidence="8 11" id="KW-1133">Transmembrane helix</keyword>
<dbReference type="PANTHER" id="PTHR43221">
    <property type="entry name" value="PROTEASE HTPX"/>
    <property type="match status" value="1"/>
</dbReference>
<evidence type="ECO:0000256" key="3">
    <source>
        <dbReference type="ARBA" id="ARBA00022670"/>
    </source>
</evidence>
<feature type="transmembrane region" description="Helical" evidence="11">
    <location>
        <begin position="53"/>
        <end position="72"/>
    </location>
</feature>
<evidence type="ECO:0000256" key="1">
    <source>
        <dbReference type="ARBA" id="ARBA00001947"/>
    </source>
</evidence>
<dbReference type="PANTHER" id="PTHR43221:SF2">
    <property type="entry name" value="PROTEASE HTPX HOMOLOG"/>
    <property type="match status" value="1"/>
</dbReference>
<keyword evidence="7" id="KW-0862">Zinc</keyword>
<feature type="domain" description="Peptidase M48" evidence="12">
    <location>
        <begin position="106"/>
        <end position="330"/>
    </location>
</feature>
<dbReference type="RefSeq" id="WP_190704766.1">
    <property type="nucleotide sequence ID" value="NZ_JAMPKX010000011.1"/>
</dbReference>
<feature type="transmembrane region" description="Helical" evidence="11">
    <location>
        <begin position="183"/>
        <end position="205"/>
    </location>
</feature>
<keyword evidence="5" id="KW-0479">Metal-binding</keyword>
<sequence length="644" mass="68468">MNFFEHQDQARRNTTKLLLLFGLSIAVMIAAFYVVAIAVLSTQATPELGGLSLWQPGVLFWVTSGTLAFMMVGSSTKMAQLSQGGHSLAKGLGGRELNPLTDDPDEQRLINVVSEMALASGTPIPAVYLLDDELGINAFAAGHTADKAVIGVTRGCLDQLNRDELQGVIGHEFSHILNGDMGLNLKLIGVIHGLLLIYIAGRVVLRLSCYSDGSSRRSKDDKGAGAVLAAALAMVVIGYLGVLCGRLIKSAVSREREFLADASAVQFTRNPEGLTGALRKIGQISAGSTMVSPMAETASHLLFGEANGNLSFLGEWFATHPPLGERLRRLGQVPIPQGSSPLAAEASVSSPDESLVMGLHGGTSTAVQQGIVAIASPAPSQFMTAIGTTDARRLEQVRSLLSELPAEVKAALQDPTAAAEVVYALLVRTKPALQTQQIEYLSNTYGPDCRERVGQIYNRVRALKPGQDLLLLEALVPALQQLDSESGQKFVQTAQALSQPGGRLLLSNYPLQLILRKRLSSRSGQPATITDINDLWSDALVVLALLARVGHTRPEDAIYAFKLGISQIPGAKTQTSPNQLPPINSVDINASLSRLEQAAPKLKQTIVDACAHTVLADNDVTPAEMGLLRAVVITLDCPAPPFLT</sequence>
<dbReference type="InterPro" id="IPR050083">
    <property type="entry name" value="HtpX_protease"/>
</dbReference>
<dbReference type="CDD" id="cd07340">
    <property type="entry name" value="M48B_Htpx_like"/>
    <property type="match status" value="1"/>
</dbReference>
<evidence type="ECO:0000259" key="12">
    <source>
        <dbReference type="Pfam" id="PF01435"/>
    </source>
</evidence>
<evidence type="ECO:0000256" key="6">
    <source>
        <dbReference type="ARBA" id="ARBA00022801"/>
    </source>
</evidence>
<keyword evidence="2" id="KW-1003">Cell membrane</keyword>
<keyword evidence="4 11" id="KW-0812">Transmembrane</keyword>
<accession>A0ABV0K989</accession>
<keyword evidence="6" id="KW-0378">Hydrolase</keyword>
<evidence type="ECO:0000256" key="9">
    <source>
        <dbReference type="ARBA" id="ARBA00023049"/>
    </source>
</evidence>
<comment type="caution">
    <text evidence="13">The sequence shown here is derived from an EMBL/GenBank/DDBJ whole genome shotgun (WGS) entry which is preliminary data.</text>
</comment>
<dbReference type="Pfam" id="PF01435">
    <property type="entry name" value="Peptidase_M48"/>
    <property type="match status" value="1"/>
</dbReference>
<keyword evidence="14" id="KW-1185">Reference proteome</keyword>
<dbReference type="Gene3D" id="3.30.2010.10">
    <property type="entry name" value="Metalloproteases ('zincins'), catalytic domain"/>
    <property type="match status" value="1"/>
</dbReference>
<gene>
    <name evidence="13" type="ORF">NC992_20575</name>
</gene>
<proteinExistence type="predicted"/>
<feature type="transmembrane region" description="Helical" evidence="11">
    <location>
        <begin position="225"/>
        <end position="248"/>
    </location>
</feature>
<evidence type="ECO:0000256" key="11">
    <source>
        <dbReference type="SAM" id="Phobius"/>
    </source>
</evidence>
<keyword evidence="10 11" id="KW-0472">Membrane</keyword>
<evidence type="ECO:0000256" key="7">
    <source>
        <dbReference type="ARBA" id="ARBA00022833"/>
    </source>
</evidence>
<evidence type="ECO:0000256" key="10">
    <source>
        <dbReference type="ARBA" id="ARBA00023136"/>
    </source>
</evidence>
<keyword evidence="9" id="KW-0482">Metalloprotease</keyword>
<comment type="cofactor">
    <cofactor evidence="1">
        <name>Zn(2+)</name>
        <dbReference type="ChEBI" id="CHEBI:29105"/>
    </cofactor>
</comment>
<protein>
    <submittedName>
        <fullName evidence="13">M48 family metallopeptidase</fullName>
    </submittedName>
</protein>
<dbReference type="InterPro" id="IPR001915">
    <property type="entry name" value="Peptidase_M48"/>
</dbReference>
<evidence type="ECO:0000256" key="4">
    <source>
        <dbReference type="ARBA" id="ARBA00022692"/>
    </source>
</evidence>
<dbReference type="Proteomes" id="UP001482513">
    <property type="component" value="Unassembled WGS sequence"/>
</dbReference>
<evidence type="ECO:0000256" key="8">
    <source>
        <dbReference type="ARBA" id="ARBA00022989"/>
    </source>
</evidence>